<reference evidence="1 2" key="1">
    <citation type="submission" date="2018-02" db="EMBL/GenBank/DDBJ databases">
        <title>The genomes of Aspergillus section Nigri reveals drivers in fungal speciation.</title>
        <authorList>
            <consortium name="DOE Joint Genome Institute"/>
            <person name="Vesth T.C."/>
            <person name="Nybo J."/>
            <person name="Theobald S."/>
            <person name="Brandl J."/>
            <person name="Frisvad J.C."/>
            <person name="Nielsen K.F."/>
            <person name="Lyhne E.K."/>
            <person name="Kogle M.E."/>
            <person name="Kuo A."/>
            <person name="Riley R."/>
            <person name="Clum A."/>
            <person name="Nolan M."/>
            <person name="Lipzen A."/>
            <person name="Salamov A."/>
            <person name="Henrissat B."/>
            <person name="Wiebenga A."/>
            <person name="De vries R.P."/>
            <person name="Grigoriev I.V."/>
            <person name="Mortensen U.H."/>
            <person name="Andersen M.R."/>
            <person name="Baker S.E."/>
        </authorList>
    </citation>
    <scope>NUCLEOTIDE SEQUENCE [LARGE SCALE GENOMIC DNA]</scope>
    <source>
        <strain evidence="1 2">CBS 101889</strain>
    </source>
</reference>
<accession>A0A395HFA3</accession>
<evidence type="ECO:0000313" key="2">
    <source>
        <dbReference type="Proteomes" id="UP000248961"/>
    </source>
</evidence>
<keyword evidence="2" id="KW-1185">Reference proteome</keyword>
<organism evidence="1 2">
    <name type="scientific">Aspergillus homomorphus (strain CBS 101889)</name>
    <dbReference type="NCBI Taxonomy" id="1450537"/>
    <lineage>
        <taxon>Eukaryota</taxon>
        <taxon>Fungi</taxon>
        <taxon>Dikarya</taxon>
        <taxon>Ascomycota</taxon>
        <taxon>Pezizomycotina</taxon>
        <taxon>Eurotiomycetes</taxon>
        <taxon>Eurotiomycetidae</taxon>
        <taxon>Eurotiales</taxon>
        <taxon>Aspergillaceae</taxon>
        <taxon>Aspergillus</taxon>
        <taxon>Aspergillus subgen. Circumdati</taxon>
    </lineage>
</organism>
<dbReference type="EMBL" id="KZ824380">
    <property type="protein sequence ID" value="RAL06537.1"/>
    <property type="molecule type" value="Genomic_DNA"/>
</dbReference>
<proteinExistence type="predicted"/>
<evidence type="ECO:0000313" key="1">
    <source>
        <dbReference type="EMBL" id="RAL06537.1"/>
    </source>
</evidence>
<sequence length="132" mass="14618">MSRPLTPEAESLREQIRDIISRADGGNINNVDRLQALDGRVLYAGTPLSIKIGDLMEKSGLPGSEWGFTVWSFPHQKRLGNPNKNMWVIPLSDRSELIHGGSLKEGSLTHVTELEPIISSGSTIIIFLELKR</sequence>
<gene>
    <name evidence="1" type="ORF">BO97DRAFT_30065</name>
</gene>
<dbReference type="OrthoDB" id="4390692at2759"/>
<name>A0A395HFA3_ASPHC</name>
<protein>
    <submittedName>
        <fullName evidence="1">Uncharacterized protein</fullName>
    </submittedName>
</protein>
<dbReference type="RefSeq" id="XP_025545691.1">
    <property type="nucleotide sequence ID" value="XM_025691147.1"/>
</dbReference>
<dbReference type="Proteomes" id="UP000248961">
    <property type="component" value="Unassembled WGS sequence"/>
</dbReference>
<dbReference type="GeneID" id="37195436"/>
<dbReference type="VEuPathDB" id="FungiDB:BO97DRAFT_30065"/>
<dbReference type="AlphaFoldDB" id="A0A395HFA3"/>